<dbReference type="EMBL" id="JBDPZD010000002">
    <property type="protein sequence ID" value="MEO3691091.1"/>
    <property type="molecule type" value="Genomic_DNA"/>
</dbReference>
<evidence type="ECO:0000259" key="3">
    <source>
        <dbReference type="PROSITE" id="PS50206"/>
    </source>
</evidence>
<dbReference type="PANTHER" id="PTHR11364">
    <property type="entry name" value="THIOSULFATE SULFERTANSFERASE"/>
    <property type="match status" value="1"/>
</dbReference>
<evidence type="ECO:0000256" key="2">
    <source>
        <dbReference type="ARBA" id="ARBA00022737"/>
    </source>
</evidence>
<dbReference type="Pfam" id="PF00581">
    <property type="entry name" value="Rhodanese"/>
    <property type="match status" value="2"/>
</dbReference>
<dbReference type="PANTHER" id="PTHR11364:SF27">
    <property type="entry name" value="SULFURTRANSFERASE"/>
    <property type="match status" value="1"/>
</dbReference>
<name>A0ABV0G032_9BURK</name>
<keyword evidence="5" id="KW-1185">Reference proteome</keyword>
<dbReference type="InterPro" id="IPR001763">
    <property type="entry name" value="Rhodanese-like_dom"/>
</dbReference>
<evidence type="ECO:0000313" key="5">
    <source>
        <dbReference type="Proteomes" id="UP001495147"/>
    </source>
</evidence>
<dbReference type="Proteomes" id="UP001495147">
    <property type="component" value="Unassembled WGS sequence"/>
</dbReference>
<keyword evidence="2" id="KW-0677">Repeat</keyword>
<sequence length="275" mass="29738">MPYTTLIAPEALQGLTDVLVLDCSFDLADPEAGARAYAAGHIPGAHYLHLDRDLCGPKTDATGRFLGRHPLPTREDFAARVQSLGLRAGQQVVAYDRSGGMYAARLWWMLRWLGHAEVAVLDGAWPGPWTTELPPQPTPSHWQADAPLGGMIDADALAAQLGRVRLIDARAGERFRGEVEPLDKQAGHIPSASNRFFRNNLGPDDRFKPAAELRAEFEALLAPFSGDDVVHQCGSGVTACHNQLAMVHAGLAPGRLYPGSWSEWSADPARPIARG</sequence>
<accession>A0ABV0G032</accession>
<dbReference type="InterPro" id="IPR036873">
    <property type="entry name" value="Rhodanese-like_dom_sf"/>
</dbReference>
<proteinExistence type="predicted"/>
<dbReference type="EC" id="2.8.1.-" evidence="4"/>
<dbReference type="SUPFAM" id="SSF52821">
    <property type="entry name" value="Rhodanese/Cell cycle control phosphatase"/>
    <property type="match status" value="2"/>
</dbReference>
<dbReference type="SMART" id="SM00450">
    <property type="entry name" value="RHOD"/>
    <property type="match status" value="2"/>
</dbReference>
<protein>
    <submittedName>
        <fullName evidence="4">Sulfurtransferase</fullName>
        <ecNumber evidence="4">2.8.1.-</ecNumber>
    </submittedName>
</protein>
<evidence type="ECO:0000313" key="4">
    <source>
        <dbReference type="EMBL" id="MEO3691091.1"/>
    </source>
</evidence>
<reference evidence="4 5" key="1">
    <citation type="submission" date="2024-05" db="EMBL/GenBank/DDBJ databases">
        <title>Roseateles sp. DJS-2-20 16S ribosomal RNA gene Genome sequencing and assembly.</title>
        <authorList>
            <person name="Woo H."/>
        </authorList>
    </citation>
    <scope>NUCLEOTIDE SEQUENCE [LARGE SCALE GENOMIC DNA]</scope>
    <source>
        <strain evidence="4 5">DJS-2-20</strain>
    </source>
</reference>
<dbReference type="PROSITE" id="PS00380">
    <property type="entry name" value="RHODANESE_1"/>
    <property type="match status" value="1"/>
</dbReference>
<dbReference type="InterPro" id="IPR001307">
    <property type="entry name" value="Thiosulphate_STrfase_CS"/>
</dbReference>
<dbReference type="InterPro" id="IPR045078">
    <property type="entry name" value="TST/MPST-like"/>
</dbReference>
<organism evidence="4 5">
    <name type="scientific">Roseateles paludis</name>
    <dbReference type="NCBI Taxonomy" id="3145238"/>
    <lineage>
        <taxon>Bacteria</taxon>
        <taxon>Pseudomonadati</taxon>
        <taxon>Pseudomonadota</taxon>
        <taxon>Betaproteobacteria</taxon>
        <taxon>Burkholderiales</taxon>
        <taxon>Sphaerotilaceae</taxon>
        <taxon>Roseateles</taxon>
    </lineage>
</organism>
<gene>
    <name evidence="4" type="ORF">ABDJ85_06380</name>
</gene>
<dbReference type="Gene3D" id="3.40.250.10">
    <property type="entry name" value="Rhodanese-like domain"/>
    <property type="match status" value="2"/>
</dbReference>
<dbReference type="RefSeq" id="WP_347703934.1">
    <property type="nucleotide sequence ID" value="NZ_JBDPZD010000002.1"/>
</dbReference>
<dbReference type="PROSITE" id="PS50206">
    <property type="entry name" value="RHODANESE_3"/>
    <property type="match status" value="2"/>
</dbReference>
<comment type="caution">
    <text evidence="4">The sequence shown here is derived from an EMBL/GenBank/DDBJ whole genome shotgun (WGS) entry which is preliminary data.</text>
</comment>
<evidence type="ECO:0000256" key="1">
    <source>
        <dbReference type="ARBA" id="ARBA00022679"/>
    </source>
</evidence>
<keyword evidence="1 4" id="KW-0808">Transferase</keyword>
<dbReference type="CDD" id="cd01449">
    <property type="entry name" value="TST_Repeat_2"/>
    <property type="match status" value="1"/>
</dbReference>
<feature type="domain" description="Rhodanese" evidence="3">
    <location>
        <begin position="14"/>
        <end position="137"/>
    </location>
</feature>
<feature type="domain" description="Rhodanese" evidence="3">
    <location>
        <begin position="160"/>
        <end position="273"/>
    </location>
</feature>
<dbReference type="GO" id="GO:0016740">
    <property type="term" value="F:transferase activity"/>
    <property type="evidence" value="ECO:0007669"/>
    <property type="project" value="UniProtKB-KW"/>
</dbReference>
<dbReference type="CDD" id="cd01448">
    <property type="entry name" value="TST_Repeat_1"/>
    <property type="match status" value="1"/>
</dbReference>